<name>A0ABD3E7J3_9LAMI</name>
<dbReference type="Pfam" id="PF00646">
    <property type="entry name" value="F-box"/>
    <property type="match status" value="1"/>
</dbReference>
<dbReference type="EMBL" id="JAVIJP010000007">
    <property type="protein sequence ID" value="KAL3650086.1"/>
    <property type="molecule type" value="Genomic_DNA"/>
</dbReference>
<gene>
    <name evidence="2" type="ORF">CASFOL_006489</name>
</gene>
<dbReference type="InterPro" id="IPR055290">
    <property type="entry name" value="At3g26010-like"/>
</dbReference>
<dbReference type="SMART" id="SM00256">
    <property type="entry name" value="FBOX"/>
    <property type="match status" value="1"/>
</dbReference>
<dbReference type="Gene3D" id="1.20.1280.50">
    <property type="match status" value="1"/>
</dbReference>
<dbReference type="InterPro" id="IPR013187">
    <property type="entry name" value="F-box-assoc_dom_typ3"/>
</dbReference>
<dbReference type="NCBIfam" id="TIGR01640">
    <property type="entry name" value="F_box_assoc_1"/>
    <property type="match status" value="1"/>
</dbReference>
<proteinExistence type="predicted"/>
<evidence type="ECO:0000259" key="1">
    <source>
        <dbReference type="SMART" id="SM00256"/>
    </source>
</evidence>
<dbReference type="PANTHER" id="PTHR35546">
    <property type="entry name" value="F-BOX PROTEIN INTERACTION DOMAIN PROTEIN-RELATED"/>
    <property type="match status" value="1"/>
</dbReference>
<dbReference type="AlphaFoldDB" id="A0ABD3E7J3"/>
<reference evidence="3" key="1">
    <citation type="journal article" date="2024" name="IScience">
        <title>Strigolactones Initiate the Formation of Haustorium-like Structures in Castilleja.</title>
        <authorList>
            <person name="Buerger M."/>
            <person name="Peterson D."/>
            <person name="Chory J."/>
        </authorList>
    </citation>
    <scope>NUCLEOTIDE SEQUENCE [LARGE SCALE GENOMIC DNA]</scope>
</reference>
<evidence type="ECO:0000313" key="3">
    <source>
        <dbReference type="Proteomes" id="UP001632038"/>
    </source>
</evidence>
<keyword evidence="3" id="KW-1185">Reference proteome</keyword>
<organism evidence="2 3">
    <name type="scientific">Castilleja foliolosa</name>
    <dbReference type="NCBI Taxonomy" id="1961234"/>
    <lineage>
        <taxon>Eukaryota</taxon>
        <taxon>Viridiplantae</taxon>
        <taxon>Streptophyta</taxon>
        <taxon>Embryophyta</taxon>
        <taxon>Tracheophyta</taxon>
        <taxon>Spermatophyta</taxon>
        <taxon>Magnoliopsida</taxon>
        <taxon>eudicotyledons</taxon>
        <taxon>Gunneridae</taxon>
        <taxon>Pentapetalae</taxon>
        <taxon>asterids</taxon>
        <taxon>lamiids</taxon>
        <taxon>Lamiales</taxon>
        <taxon>Orobanchaceae</taxon>
        <taxon>Pedicularideae</taxon>
        <taxon>Castillejinae</taxon>
        <taxon>Castilleja</taxon>
    </lineage>
</organism>
<dbReference type="InterPro" id="IPR017451">
    <property type="entry name" value="F-box-assoc_interact_dom"/>
</dbReference>
<protein>
    <recommendedName>
        <fullName evidence="1">F-box domain-containing protein</fullName>
    </recommendedName>
</protein>
<feature type="domain" description="F-box" evidence="1">
    <location>
        <begin position="44"/>
        <end position="83"/>
    </location>
</feature>
<dbReference type="PANTHER" id="PTHR35546:SF134">
    <property type="entry name" value="F-BOX ASSOCIATED DOMAIN-CONTAINING PROTEIN"/>
    <property type="match status" value="1"/>
</dbReference>
<dbReference type="InterPro" id="IPR036047">
    <property type="entry name" value="F-box-like_dom_sf"/>
</dbReference>
<comment type="caution">
    <text evidence="2">The sequence shown here is derived from an EMBL/GenBank/DDBJ whole genome shotgun (WGS) entry which is preliminary data.</text>
</comment>
<dbReference type="Proteomes" id="UP001632038">
    <property type="component" value="Unassembled WGS sequence"/>
</dbReference>
<dbReference type="SUPFAM" id="SSF81383">
    <property type="entry name" value="F-box domain"/>
    <property type="match status" value="1"/>
</dbReference>
<dbReference type="CDD" id="cd22157">
    <property type="entry name" value="F-box_AtFBW1-like"/>
    <property type="match status" value="1"/>
</dbReference>
<dbReference type="Pfam" id="PF08268">
    <property type="entry name" value="FBA_3"/>
    <property type="match status" value="1"/>
</dbReference>
<sequence>MKTNTTIKFFFSSSPLNTLLQPTMKPNTTIPNELLSSAQIVASIDDLLTEIFLRLPMKSLCRFKLVSKNWDSIISDPGFSLLRNPNPNPAVGLILSVSKGPYAKVLSFDKSTNPQIRTLLDNFPNPFPCQILSSCNGLLLISSTKGTYNCGYPVRHYLICNPTTSKYFRLPESVGWLDCYRTDLAFDPSRSPHYKVVCTRELLRNKMEYQYQSQYQLEVYSSETGCWRNFGRPLSGHVNFSSGVYWNGAIHWISNYLSRKSLYIKLDDDDDDETLYVMPTPPRTGPSNYYFGESCGHLHYIQGHMDVNVMEFNVLEMSPDYSEWFVKYKIDKVNFPCRNLKICSLVRGKKDEDSFLVFKFPEEFVRYNIADRTSETICKLDESKSDQCFQYIESLCSTYGFTSGLVKF</sequence>
<dbReference type="InterPro" id="IPR001810">
    <property type="entry name" value="F-box_dom"/>
</dbReference>
<evidence type="ECO:0000313" key="2">
    <source>
        <dbReference type="EMBL" id="KAL3650086.1"/>
    </source>
</evidence>
<accession>A0ABD3E7J3</accession>